<evidence type="ECO:0000259" key="4">
    <source>
        <dbReference type="PROSITE" id="PS01124"/>
    </source>
</evidence>
<feature type="domain" description="HTH araC/xylS-type" evidence="4">
    <location>
        <begin position="308"/>
        <end position="406"/>
    </location>
</feature>
<dbReference type="SMART" id="SM00342">
    <property type="entry name" value="HTH_ARAC"/>
    <property type="match status" value="1"/>
</dbReference>
<gene>
    <name evidence="5" type="ORF">ATJ88_1705</name>
</gene>
<accession>A0A2A9EWS3</accession>
<protein>
    <submittedName>
        <fullName evidence="5">AraC-like DNA-binding protein</fullName>
    </submittedName>
</protein>
<proteinExistence type="predicted"/>
<sequence length="409" mass="44882">MPSLDRSGTMPAVDDPLVAVVEALAGVLSCPVTITDDPGTTLAVFQEMHCFDVGIQPAFTARSLREFVHSMPPQVIHEVEEPLGMAVTLARWDDRLLLIGPYTHAPMYPGVAEEVLSRLSVPTAFLSPYKLYRTRYAIVDAEYVHRSAAALLRAAGSEDSLGTLQHIKAEGGTIAPGQGEAPQSASFTVIEDRYRHEQDFMDAVADGSADDALEALQRLSGMPRTIGYLSTPFLGATILRIMARVAAQQGGLPPATIDAISQEYAQRLHRVGHTSDPRRMLGFTSQMVSDFCTAVRRHRQHDYPMLVRRVTDQIDLHLSQDISTPALAEEMGVSASTLARQFKEATSTTIAGYVARRRAERAARLLSTTSQSVRDIALYVGYDDANYFVKVFRAQYGTTPTAYRDLHAR</sequence>
<dbReference type="InterPro" id="IPR018062">
    <property type="entry name" value="HTH_AraC-typ_CS"/>
</dbReference>
<dbReference type="GO" id="GO:0003700">
    <property type="term" value="F:DNA-binding transcription factor activity"/>
    <property type="evidence" value="ECO:0007669"/>
    <property type="project" value="InterPro"/>
</dbReference>
<evidence type="ECO:0000256" key="1">
    <source>
        <dbReference type="ARBA" id="ARBA00023015"/>
    </source>
</evidence>
<dbReference type="InterPro" id="IPR020449">
    <property type="entry name" value="Tscrpt_reg_AraC-type_HTH"/>
</dbReference>
<dbReference type="Pfam" id="PF12833">
    <property type="entry name" value="HTH_18"/>
    <property type="match status" value="1"/>
</dbReference>
<dbReference type="Gene3D" id="1.10.10.60">
    <property type="entry name" value="Homeodomain-like"/>
    <property type="match status" value="1"/>
</dbReference>
<evidence type="ECO:0000313" key="6">
    <source>
        <dbReference type="Proteomes" id="UP000224130"/>
    </source>
</evidence>
<name>A0A2A9EWS3_9MICO</name>
<dbReference type="InterPro" id="IPR009057">
    <property type="entry name" value="Homeodomain-like_sf"/>
</dbReference>
<dbReference type="PROSITE" id="PS00041">
    <property type="entry name" value="HTH_ARAC_FAMILY_1"/>
    <property type="match status" value="1"/>
</dbReference>
<keyword evidence="3" id="KW-0804">Transcription</keyword>
<dbReference type="Proteomes" id="UP000224130">
    <property type="component" value="Unassembled WGS sequence"/>
</dbReference>
<dbReference type="PRINTS" id="PR00032">
    <property type="entry name" value="HTHARAC"/>
</dbReference>
<organism evidence="5 6">
    <name type="scientific">Isoptericola jiangsuensis</name>
    <dbReference type="NCBI Taxonomy" id="548579"/>
    <lineage>
        <taxon>Bacteria</taxon>
        <taxon>Bacillati</taxon>
        <taxon>Actinomycetota</taxon>
        <taxon>Actinomycetes</taxon>
        <taxon>Micrococcales</taxon>
        <taxon>Promicromonosporaceae</taxon>
        <taxon>Isoptericola</taxon>
    </lineage>
</organism>
<evidence type="ECO:0000256" key="3">
    <source>
        <dbReference type="ARBA" id="ARBA00023163"/>
    </source>
</evidence>
<dbReference type="PANTHER" id="PTHR43280">
    <property type="entry name" value="ARAC-FAMILY TRANSCRIPTIONAL REGULATOR"/>
    <property type="match status" value="1"/>
</dbReference>
<keyword evidence="1" id="KW-0805">Transcription regulation</keyword>
<dbReference type="GO" id="GO:0043565">
    <property type="term" value="F:sequence-specific DNA binding"/>
    <property type="evidence" value="ECO:0007669"/>
    <property type="project" value="InterPro"/>
</dbReference>
<keyword evidence="2 5" id="KW-0238">DNA-binding</keyword>
<dbReference type="EMBL" id="PDJJ01000001">
    <property type="protein sequence ID" value="PFG43026.1"/>
    <property type="molecule type" value="Genomic_DNA"/>
</dbReference>
<dbReference type="SUPFAM" id="SSF46689">
    <property type="entry name" value="Homeodomain-like"/>
    <property type="match status" value="2"/>
</dbReference>
<keyword evidence="6" id="KW-1185">Reference proteome</keyword>
<dbReference type="PANTHER" id="PTHR43280:SF28">
    <property type="entry name" value="HTH-TYPE TRANSCRIPTIONAL ACTIVATOR RHAS"/>
    <property type="match status" value="1"/>
</dbReference>
<dbReference type="PROSITE" id="PS01124">
    <property type="entry name" value="HTH_ARAC_FAMILY_2"/>
    <property type="match status" value="1"/>
</dbReference>
<evidence type="ECO:0000256" key="2">
    <source>
        <dbReference type="ARBA" id="ARBA00023125"/>
    </source>
</evidence>
<dbReference type="RefSeq" id="WP_141538632.1">
    <property type="nucleotide sequence ID" value="NZ_PDJJ01000001.1"/>
</dbReference>
<reference evidence="5 6" key="1">
    <citation type="submission" date="2017-10" db="EMBL/GenBank/DDBJ databases">
        <title>Sequencing the genomes of 1000 actinobacteria strains.</title>
        <authorList>
            <person name="Klenk H.-P."/>
        </authorList>
    </citation>
    <scope>NUCLEOTIDE SEQUENCE [LARGE SCALE GENOMIC DNA]</scope>
    <source>
        <strain evidence="5 6">DSM 21863</strain>
    </source>
</reference>
<evidence type="ECO:0000313" key="5">
    <source>
        <dbReference type="EMBL" id="PFG43026.1"/>
    </source>
</evidence>
<dbReference type="AlphaFoldDB" id="A0A2A9EWS3"/>
<dbReference type="OrthoDB" id="3186094at2"/>
<dbReference type="InterPro" id="IPR018060">
    <property type="entry name" value="HTH_AraC"/>
</dbReference>
<comment type="caution">
    <text evidence="5">The sequence shown here is derived from an EMBL/GenBank/DDBJ whole genome shotgun (WGS) entry which is preliminary data.</text>
</comment>